<dbReference type="SUPFAM" id="SSF56801">
    <property type="entry name" value="Acetyl-CoA synthetase-like"/>
    <property type="match status" value="1"/>
</dbReference>
<evidence type="ECO:0000313" key="7">
    <source>
        <dbReference type="Proteomes" id="UP001149074"/>
    </source>
</evidence>
<evidence type="ECO:0000259" key="5">
    <source>
        <dbReference type="Pfam" id="PF13193"/>
    </source>
</evidence>
<reference evidence="6" key="1">
    <citation type="submission" date="2022-11" db="EMBL/GenBank/DDBJ databases">
        <authorList>
            <person name="Petersen C."/>
        </authorList>
    </citation>
    <scope>NUCLEOTIDE SEQUENCE</scope>
    <source>
        <strain evidence="6">IBT 30761</strain>
    </source>
</reference>
<dbReference type="Proteomes" id="UP001149074">
    <property type="component" value="Unassembled WGS sequence"/>
</dbReference>
<dbReference type="PANTHER" id="PTHR24096:SF149">
    <property type="entry name" value="AMP-BINDING DOMAIN-CONTAINING PROTEIN-RELATED"/>
    <property type="match status" value="1"/>
</dbReference>
<proteinExistence type="inferred from homology"/>
<evidence type="ECO:0008006" key="8">
    <source>
        <dbReference type="Google" id="ProtNLM"/>
    </source>
</evidence>
<feature type="domain" description="AMP-dependent synthetase/ligase" evidence="4">
    <location>
        <begin position="22"/>
        <end position="183"/>
    </location>
</feature>
<gene>
    <name evidence="6" type="ORF">N7532_005416</name>
</gene>
<dbReference type="Gene3D" id="3.40.50.980">
    <property type="match status" value="1"/>
</dbReference>
<sequence>MPIHSASSPISVPDVDLWSFLFERTVLEYPEDHAIFVDLSNGKRHTFQSLRQTSIETGRGLLTKWSWQKGDIMAIFSPNSADIGAIVTATLWAGGVVCPINNLYTVGELSSLLRSSGAKALTTHVSCLDAAREAALIVGLPLNRIILVGEPDVKGKARHFEELREEREVVGKVRVDPKEDLAFLGSDAERDAMNWRDDSMISFLPMFHIYGIAALIFIPIYKGVTMHIMQRFDLEQFLSSIQTYKVTIAYVVPPIVLLLAKHPLIDRFDLSSLRILHSAAAPLTHDLIEMIYSRLKIPIKQSYGMSEAAPAISTQKTADWNNPVGSVGKLVPSMSLKIVSNGSEVPVGQEGEICLRGPNIFKGYYQNPPQRRKRSPMAGSAAGTSELIKYNGFQVAPAQLEGLLLGHPAVDDVAVIGVYNRQRATELPRAYVVPSKGYEAGENLEKEIRAWLEGRVAPHKRLRGGVRFVETIPKSTTGKVLRRILVEQVKLEEEEGKVPSKL</sequence>
<comment type="caution">
    <text evidence="6">The sequence shown here is derived from an EMBL/GenBank/DDBJ whole genome shotgun (WGS) entry which is preliminary data.</text>
</comment>
<dbReference type="InterPro" id="IPR000873">
    <property type="entry name" value="AMP-dep_synth/lig_dom"/>
</dbReference>
<feature type="domain" description="AMP-dependent synthetase/ligase" evidence="4">
    <location>
        <begin position="191"/>
        <end position="365"/>
    </location>
</feature>
<dbReference type="InterPro" id="IPR045851">
    <property type="entry name" value="AMP-bd_C_sf"/>
</dbReference>
<dbReference type="InterPro" id="IPR042099">
    <property type="entry name" value="ANL_N_sf"/>
</dbReference>
<evidence type="ECO:0000259" key="4">
    <source>
        <dbReference type="Pfam" id="PF00501"/>
    </source>
</evidence>
<feature type="transmembrane region" description="Helical" evidence="3">
    <location>
        <begin position="200"/>
        <end position="221"/>
    </location>
</feature>
<keyword evidence="2" id="KW-0436">Ligase</keyword>
<dbReference type="RefSeq" id="XP_056474069.1">
    <property type="nucleotide sequence ID" value="XM_056617910.1"/>
</dbReference>
<feature type="domain" description="AMP-binding enzyme C-terminal" evidence="5">
    <location>
        <begin position="400"/>
        <end position="479"/>
    </location>
</feature>
<name>A0A9W9K9X6_9EURO</name>
<dbReference type="Pfam" id="PF13193">
    <property type="entry name" value="AMP-binding_C"/>
    <property type="match status" value="1"/>
</dbReference>
<keyword evidence="3" id="KW-0472">Membrane</keyword>
<evidence type="ECO:0000256" key="2">
    <source>
        <dbReference type="ARBA" id="ARBA00022598"/>
    </source>
</evidence>
<dbReference type="GO" id="GO:0016405">
    <property type="term" value="F:CoA-ligase activity"/>
    <property type="evidence" value="ECO:0007669"/>
    <property type="project" value="TreeGrafter"/>
</dbReference>
<accession>A0A9W9K9X6</accession>
<reference evidence="6" key="2">
    <citation type="journal article" date="2023" name="IMA Fungus">
        <title>Comparative genomic study of the Penicillium genus elucidates a diverse pangenome and 15 lateral gene transfer events.</title>
        <authorList>
            <person name="Petersen C."/>
            <person name="Sorensen T."/>
            <person name="Nielsen M.R."/>
            <person name="Sondergaard T.E."/>
            <person name="Sorensen J.L."/>
            <person name="Fitzpatrick D.A."/>
            <person name="Frisvad J.C."/>
            <person name="Nielsen K.L."/>
        </authorList>
    </citation>
    <scope>NUCLEOTIDE SEQUENCE</scope>
    <source>
        <strain evidence="6">IBT 30761</strain>
    </source>
</reference>
<dbReference type="OrthoDB" id="6509636at2759"/>
<evidence type="ECO:0000256" key="1">
    <source>
        <dbReference type="ARBA" id="ARBA00006432"/>
    </source>
</evidence>
<dbReference type="AlphaFoldDB" id="A0A9W9K9X6"/>
<keyword evidence="7" id="KW-1185">Reference proteome</keyword>
<dbReference type="EMBL" id="JAPQKI010000005">
    <property type="protein sequence ID" value="KAJ5098415.1"/>
    <property type="molecule type" value="Genomic_DNA"/>
</dbReference>
<organism evidence="6 7">
    <name type="scientific">Penicillium argentinense</name>
    <dbReference type="NCBI Taxonomy" id="1131581"/>
    <lineage>
        <taxon>Eukaryota</taxon>
        <taxon>Fungi</taxon>
        <taxon>Dikarya</taxon>
        <taxon>Ascomycota</taxon>
        <taxon>Pezizomycotina</taxon>
        <taxon>Eurotiomycetes</taxon>
        <taxon>Eurotiomycetidae</taxon>
        <taxon>Eurotiales</taxon>
        <taxon>Aspergillaceae</taxon>
        <taxon>Penicillium</taxon>
    </lineage>
</organism>
<dbReference type="Gene3D" id="3.30.300.30">
    <property type="match status" value="1"/>
</dbReference>
<comment type="similarity">
    <text evidence="1">Belongs to the ATP-dependent AMP-binding enzyme family.</text>
</comment>
<protein>
    <recommendedName>
        <fullName evidence="8">Acetyl-CoA synthetase-like protein</fullName>
    </recommendedName>
</protein>
<dbReference type="PANTHER" id="PTHR24096">
    <property type="entry name" value="LONG-CHAIN-FATTY-ACID--COA LIGASE"/>
    <property type="match status" value="1"/>
</dbReference>
<dbReference type="Gene3D" id="3.40.50.12780">
    <property type="entry name" value="N-terminal domain of ligase-like"/>
    <property type="match status" value="1"/>
</dbReference>
<dbReference type="GeneID" id="81356889"/>
<evidence type="ECO:0000256" key="3">
    <source>
        <dbReference type="SAM" id="Phobius"/>
    </source>
</evidence>
<dbReference type="InterPro" id="IPR025110">
    <property type="entry name" value="AMP-bd_C"/>
</dbReference>
<keyword evidence="3" id="KW-0812">Transmembrane</keyword>
<evidence type="ECO:0000313" key="6">
    <source>
        <dbReference type="EMBL" id="KAJ5098415.1"/>
    </source>
</evidence>
<keyword evidence="3" id="KW-1133">Transmembrane helix</keyword>
<dbReference type="Pfam" id="PF00501">
    <property type="entry name" value="AMP-binding"/>
    <property type="match status" value="2"/>
</dbReference>
<dbReference type="Gene3D" id="2.30.38.10">
    <property type="entry name" value="Luciferase, Domain 3"/>
    <property type="match status" value="1"/>
</dbReference>